<dbReference type="Proteomes" id="UP001373909">
    <property type="component" value="Chromosome"/>
</dbReference>
<dbReference type="EMBL" id="CP142523">
    <property type="protein sequence ID" value="WWO47058.1"/>
    <property type="molecule type" value="Genomic_DNA"/>
</dbReference>
<proteinExistence type="predicted"/>
<reference evidence="2 3" key="1">
    <citation type="submission" date="2024-01" db="EMBL/GenBank/DDBJ databases">
        <title>Draft genome sequences of nine bacterial species from freshwater ponds near Washington, DC.</title>
        <authorList>
            <person name="Pavloudi C."/>
            <person name="Oliver L."/>
            <person name="Slattery K."/>
            <person name="Lissner G."/>
            <person name="Saw J.H."/>
        </authorList>
    </citation>
    <scope>NUCLEOTIDE SEQUENCE [LARGE SCALE GENOMIC DNA]</scope>
    <source>
        <strain evidence="3">TB1-E2</strain>
    </source>
</reference>
<feature type="compositionally biased region" description="Basic residues" evidence="1">
    <location>
        <begin position="181"/>
        <end position="193"/>
    </location>
</feature>
<gene>
    <name evidence="2" type="ORF">OPV09_02745</name>
</gene>
<keyword evidence="3" id="KW-1185">Reference proteome</keyword>
<sequence length="336" mass="38359">MTSGNYQKHADSRAPSRIIIALDSLYARKLGTTTAVWLRQAEYTQRKAGNGCWWFKKILADRDDNNQMISPRWEIDQSFEYETGLTRSHQGKARKAAKKLGVLQERRSRNGGRLEYRIDLDLLAKIVSKWADEERNFQRSEASEITFGNGESGALESEISLSSTESIQIKKSRTAPSGSSAKHKNSSKKRQPRAKIAGVHCWNDLDQKLASSIVEKYGEKAVYDAVSQLENEGAKPLPSVVEKILSRSSAKNMVEETRQRLDSYDISESDRKRRTAARDAVDRLSPSELGEFIKKFIEENTCDHATSFDAVTDNFRRLDEKLHFKRWLEVQFMDRC</sequence>
<evidence type="ECO:0000313" key="2">
    <source>
        <dbReference type="EMBL" id="WWO47058.1"/>
    </source>
</evidence>
<organism evidence="2 3">
    <name type="scientific">Janthinobacterium aestuarii</name>
    <dbReference type="NCBI Taxonomy" id="2985511"/>
    <lineage>
        <taxon>Bacteria</taxon>
        <taxon>Pseudomonadati</taxon>
        <taxon>Pseudomonadota</taxon>
        <taxon>Betaproteobacteria</taxon>
        <taxon>Burkholderiales</taxon>
        <taxon>Oxalobacteraceae</taxon>
        <taxon>Janthinobacterium</taxon>
    </lineage>
</organism>
<evidence type="ECO:0000313" key="3">
    <source>
        <dbReference type="Proteomes" id="UP001373909"/>
    </source>
</evidence>
<feature type="region of interest" description="Disordered" evidence="1">
    <location>
        <begin position="166"/>
        <end position="195"/>
    </location>
</feature>
<evidence type="ECO:0000256" key="1">
    <source>
        <dbReference type="SAM" id="MobiDB-lite"/>
    </source>
</evidence>
<name>A0ABZ2GR63_9BURK</name>
<accession>A0ABZ2GR63</accession>
<dbReference type="RefSeq" id="WP_338680460.1">
    <property type="nucleotide sequence ID" value="NZ_CP142523.1"/>
</dbReference>
<protein>
    <submittedName>
        <fullName evidence="2">Uncharacterized protein</fullName>
    </submittedName>
</protein>